<keyword evidence="8" id="KW-1185">Reference proteome</keyword>
<dbReference type="EMBL" id="CAAHFH010000002">
    <property type="protein sequence ID" value="VGO22882.1"/>
    <property type="molecule type" value="Genomic_DNA"/>
</dbReference>
<gene>
    <name evidence="7" type="primary">hpnP_2</name>
    <name evidence="7" type="ORF">SCARR_04979</name>
</gene>
<dbReference type="GO" id="GO:0008168">
    <property type="term" value="F:methyltransferase activity"/>
    <property type="evidence" value="ECO:0007669"/>
    <property type="project" value="UniProtKB-KW"/>
</dbReference>
<dbReference type="SFLD" id="SFLDS00029">
    <property type="entry name" value="Radical_SAM"/>
    <property type="match status" value="1"/>
</dbReference>
<evidence type="ECO:0000256" key="4">
    <source>
        <dbReference type="ARBA" id="ARBA00023004"/>
    </source>
</evidence>
<dbReference type="GO" id="GO:0046872">
    <property type="term" value="F:metal ion binding"/>
    <property type="evidence" value="ECO:0007669"/>
    <property type="project" value="UniProtKB-KW"/>
</dbReference>
<evidence type="ECO:0000313" key="7">
    <source>
        <dbReference type="EMBL" id="VGO22882.1"/>
    </source>
</evidence>
<dbReference type="InterPro" id="IPR058240">
    <property type="entry name" value="rSAM_sf"/>
</dbReference>
<dbReference type="InterPro" id="IPR051198">
    <property type="entry name" value="BchE-like"/>
</dbReference>
<dbReference type="InterPro" id="IPR034530">
    <property type="entry name" value="HpnP-like"/>
</dbReference>
<dbReference type="Gene3D" id="3.40.50.280">
    <property type="entry name" value="Cobalamin-binding domain"/>
    <property type="match status" value="1"/>
</dbReference>
<protein>
    <submittedName>
        <fullName evidence="7">Hopanoid C-2 methylase</fullName>
    </submittedName>
</protein>
<proteinExistence type="predicted"/>
<dbReference type="GO" id="GO:0031419">
    <property type="term" value="F:cobalamin binding"/>
    <property type="evidence" value="ECO:0007669"/>
    <property type="project" value="InterPro"/>
</dbReference>
<keyword evidence="2" id="KW-0949">S-adenosyl-L-methionine</keyword>
<keyword evidence="7" id="KW-0808">Transferase</keyword>
<evidence type="ECO:0000256" key="3">
    <source>
        <dbReference type="ARBA" id="ARBA00022723"/>
    </source>
</evidence>
<organism evidence="7 8">
    <name type="scientific">Pontiella sulfatireligans</name>
    <dbReference type="NCBI Taxonomy" id="2750658"/>
    <lineage>
        <taxon>Bacteria</taxon>
        <taxon>Pseudomonadati</taxon>
        <taxon>Kiritimatiellota</taxon>
        <taxon>Kiritimatiellia</taxon>
        <taxon>Kiritimatiellales</taxon>
        <taxon>Pontiellaceae</taxon>
        <taxon>Pontiella</taxon>
    </lineage>
</organism>
<dbReference type="PANTHER" id="PTHR43409">
    <property type="entry name" value="ANAEROBIC MAGNESIUM-PROTOPORPHYRIN IX MONOMETHYL ESTER CYCLASE-RELATED"/>
    <property type="match status" value="1"/>
</dbReference>
<dbReference type="SFLD" id="SFLDG01082">
    <property type="entry name" value="B12-binding_domain_containing"/>
    <property type="match status" value="1"/>
</dbReference>
<evidence type="ECO:0000256" key="2">
    <source>
        <dbReference type="ARBA" id="ARBA00022691"/>
    </source>
</evidence>
<dbReference type="InterPro" id="IPR034466">
    <property type="entry name" value="Methyltransferase_Class_B"/>
</dbReference>
<dbReference type="InterPro" id="IPR023404">
    <property type="entry name" value="rSAM_horseshoe"/>
</dbReference>
<evidence type="ECO:0000259" key="6">
    <source>
        <dbReference type="PROSITE" id="PS51918"/>
    </source>
</evidence>
<dbReference type="InterPro" id="IPR025274">
    <property type="entry name" value="DUF4070"/>
</dbReference>
<dbReference type="GO" id="GO:0032259">
    <property type="term" value="P:methylation"/>
    <property type="evidence" value="ECO:0007669"/>
    <property type="project" value="UniProtKB-KW"/>
</dbReference>
<accession>A0A6C2URD0</accession>
<dbReference type="InterPro" id="IPR006158">
    <property type="entry name" value="Cobalamin-bd"/>
</dbReference>
<evidence type="ECO:0000256" key="5">
    <source>
        <dbReference type="ARBA" id="ARBA00023014"/>
    </source>
</evidence>
<feature type="domain" description="Radical SAM core" evidence="6">
    <location>
        <begin position="161"/>
        <end position="391"/>
    </location>
</feature>
<dbReference type="RefSeq" id="WP_136064585.1">
    <property type="nucleotide sequence ID" value="NZ_CAAHFH010000002.1"/>
</dbReference>
<dbReference type="AlphaFoldDB" id="A0A6C2URD0"/>
<dbReference type="Proteomes" id="UP000346198">
    <property type="component" value="Unassembled WGS sequence"/>
</dbReference>
<dbReference type="Gene3D" id="3.80.30.20">
    <property type="entry name" value="tm_1862 like domain"/>
    <property type="match status" value="1"/>
</dbReference>
<dbReference type="SMART" id="SM00729">
    <property type="entry name" value="Elp3"/>
    <property type="match status" value="1"/>
</dbReference>
<keyword evidence="4" id="KW-0408">Iron</keyword>
<evidence type="ECO:0000256" key="1">
    <source>
        <dbReference type="ARBA" id="ARBA00001966"/>
    </source>
</evidence>
<dbReference type="Pfam" id="PF02310">
    <property type="entry name" value="B12-binding"/>
    <property type="match status" value="1"/>
</dbReference>
<dbReference type="Pfam" id="PF13282">
    <property type="entry name" value="DUF4070"/>
    <property type="match status" value="1"/>
</dbReference>
<keyword evidence="7" id="KW-0489">Methyltransferase</keyword>
<dbReference type="PANTHER" id="PTHR43409:SF3">
    <property type="entry name" value="HYPOTHETICAL METHYLTRANSFERASE"/>
    <property type="match status" value="1"/>
</dbReference>
<dbReference type="Pfam" id="PF04055">
    <property type="entry name" value="Radical_SAM"/>
    <property type="match status" value="1"/>
</dbReference>
<dbReference type="SFLD" id="SFLDG01123">
    <property type="entry name" value="methyltransferase_(Class_B)"/>
    <property type="match status" value="1"/>
</dbReference>
<evidence type="ECO:0000313" key="8">
    <source>
        <dbReference type="Proteomes" id="UP000346198"/>
    </source>
</evidence>
<dbReference type="SFLD" id="SFLDF00303">
    <property type="entry name" value="hopanoid_C2-methyltransferase"/>
    <property type="match status" value="1"/>
</dbReference>
<sequence length="492" mass="56067">MRTILLYPKFPDTFWSFKHALKFIRKKASLPPLGLLTIASMLPPDWQKRLVDVNVQKLTDADLEWADVVLVSAMVAQRTSTHELIARCKAAGKTVIAGGPLFGMELADFPQVDHFILREAETTLPEFLKDFKQDRAQRVYSATAFPDIRKTPAPMWELANLKRYATMSIQFSRGCPFDCDFCNITELFGRQPRTKTGAQIVAELDSLYQVGWRGSVFFVDDNLIGNKQQLKQDLLPALIAWNKGRQKISFNTEASINLADDAELMRLMVEAGFNTVFIGIETPDEACLAECCKKQNRGRDLLANVKSIQNAGMQVQAGFIVGFDSDTPSIFQRQVEFIQKSGIVTAMVGLLQAIPDTRLYKRLQQEGRILRNPTGDNVDGTTNFIPRMNLDVLSDGYKSILRRIYAPRPYYKRIRIFLREYRPPRIKTTFKWGNLKTLLYSSVRLGIVGRERVQYWNLIIWTLFRRPALLKTAVTLAIYGHHFRKVCAAIDV</sequence>
<dbReference type="InterPro" id="IPR006638">
    <property type="entry name" value="Elp3/MiaA/NifB-like_rSAM"/>
</dbReference>
<dbReference type="PROSITE" id="PS51918">
    <property type="entry name" value="RADICAL_SAM"/>
    <property type="match status" value="1"/>
</dbReference>
<dbReference type="GO" id="GO:0051539">
    <property type="term" value="F:4 iron, 4 sulfur cluster binding"/>
    <property type="evidence" value="ECO:0007669"/>
    <property type="project" value="UniProtKB-KW"/>
</dbReference>
<dbReference type="InterPro" id="IPR007197">
    <property type="entry name" value="rSAM"/>
</dbReference>
<dbReference type="GO" id="GO:0005829">
    <property type="term" value="C:cytosol"/>
    <property type="evidence" value="ECO:0007669"/>
    <property type="project" value="TreeGrafter"/>
</dbReference>
<reference evidence="7 8" key="1">
    <citation type="submission" date="2019-04" db="EMBL/GenBank/DDBJ databases">
        <authorList>
            <person name="Van Vliet M D."/>
        </authorList>
    </citation>
    <scope>NUCLEOTIDE SEQUENCE [LARGE SCALE GENOMIC DNA]</scope>
    <source>
        <strain evidence="7 8">F21</strain>
    </source>
</reference>
<name>A0A6C2URD0_9BACT</name>
<dbReference type="CDD" id="cd01335">
    <property type="entry name" value="Radical_SAM"/>
    <property type="match status" value="1"/>
</dbReference>
<keyword evidence="5" id="KW-0411">Iron-sulfur</keyword>
<dbReference type="SUPFAM" id="SSF102114">
    <property type="entry name" value="Radical SAM enzymes"/>
    <property type="match status" value="1"/>
</dbReference>
<keyword evidence="3" id="KW-0479">Metal-binding</keyword>
<comment type="cofactor">
    <cofactor evidence="1">
        <name>[4Fe-4S] cluster</name>
        <dbReference type="ChEBI" id="CHEBI:49883"/>
    </cofactor>
</comment>